<evidence type="ECO:0000256" key="4">
    <source>
        <dbReference type="ARBA" id="ARBA00022737"/>
    </source>
</evidence>
<dbReference type="SUPFAM" id="SSF53927">
    <property type="entry name" value="Cytidine deaminase-like"/>
    <property type="match status" value="1"/>
</dbReference>
<dbReference type="EMBL" id="CALNXK010000119">
    <property type="protein sequence ID" value="CAH3161132.1"/>
    <property type="molecule type" value="Genomic_DNA"/>
</dbReference>
<organism evidence="13 14">
    <name type="scientific">Porites lobata</name>
    <dbReference type="NCBI Taxonomy" id="104759"/>
    <lineage>
        <taxon>Eukaryota</taxon>
        <taxon>Metazoa</taxon>
        <taxon>Cnidaria</taxon>
        <taxon>Anthozoa</taxon>
        <taxon>Hexacorallia</taxon>
        <taxon>Scleractinia</taxon>
        <taxon>Fungiina</taxon>
        <taxon>Poritidae</taxon>
        <taxon>Porites</taxon>
    </lineage>
</organism>
<evidence type="ECO:0000256" key="6">
    <source>
        <dbReference type="ARBA" id="ARBA00022833"/>
    </source>
</evidence>
<feature type="region of interest" description="Disordered" evidence="11">
    <location>
        <begin position="113"/>
        <end position="134"/>
    </location>
</feature>
<evidence type="ECO:0000256" key="10">
    <source>
        <dbReference type="ARBA" id="ARBA00049558"/>
    </source>
</evidence>
<dbReference type="PANTHER" id="PTHR11086">
    <property type="entry name" value="DEOXYCYTIDYLATE DEAMINASE-RELATED"/>
    <property type="match status" value="1"/>
</dbReference>
<evidence type="ECO:0000256" key="3">
    <source>
        <dbReference type="ARBA" id="ARBA00022723"/>
    </source>
</evidence>
<dbReference type="Proteomes" id="UP001159405">
    <property type="component" value="Unassembled WGS sequence"/>
</dbReference>
<evidence type="ECO:0000256" key="11">
    <source>
        <dbReference type="SAM" id="MobiDB-lite"/>
    </source>
</evidence>
<comment type="catalytic activity">
    <reaction evidence="9">
        <text>2'-deoxycytidine + H2O + H(+) = 2'-deoxyuridine + NH4(+)</text>
        <dbReference type="Rhea" id="RHEA:13433"/>
        <dbReference type="ChEBI" id="CHEBI:15377"/>
        <dbReference type="ChEBI" id="CHEBI:15378"/>
        <dbReference type="ChEBI" id="CHEBI:15698"/>
        <dbReference type="ChEBI" id="CHEBI:16450"/>
        <dbReference type="ChEBI" id="CHEBI:28938"/>
        <dbReference type="EC" id="3.5.4.5"/>
    </reaction>
</comment>
<keyword evidence="3" id="KW-0479">Metal-binding</keyword>
<dbReference type="InterPro" id="IPR016192">
    <property type="entry name" value="APOBEC/CMP_deaminase_Zn-bd"/>
</dbReference>
<evidence type="ECO:0000256" key="5">
    <source>
        <dbReference type="ARBA" id="ARBA00022801"/>
    </source>
</evidence>
<accession>A0ABN8QG29</accession>
<protein>
    <recommendedName>
        <fullName evidence="7">Cytidine and dCMP deaminase domain-containing protein 1</fullName>
        <ecNumber evidence="2">3.5.4.5</ecNumber>
    </recommendedName>
    <alternativeName>
        <fullName evidence="8">Cytidine deaminase</fullName>
    </alternativeName>
</protein>
<dbReference type="EC" id="3.5.4.5" evidence="2"/>
<evidence type="ECO:0000259" key="12">
    <source>
        <dbReference type="PROSITE" id="PS51747"/>
    </source>
</evidence>
<dbReference type="InterPro" id="IPR016193">
    <property type="entry name" value="Cytidine_deaminase-like"/>
</dbReference>
<proteinExistence type="inferred from homology"/>
<evidence type="ECO:0000256" key="7">
    <source>
        <dbReference type="ARBA" id="ARBA00040574"/>
    </source>
</evidence>
<sequence length="134" mass="15114">MDFHRKLCMANFHALQMTIKPETKFPYVIHAEQNALLVRNTKDLTDGVLFVTKSPCDECAPMVKLSGVKTIVVGEAIDSSHGGELSYNVIKNYIKDNDFACFEMRARKKALAKRSASDPEVRKNLSQAKYMKSK</sequence>
<evidence type="ECO:0000256" key="9">
    <source>
        <dbReference type="ARBA" id="ARBA00049252"/>
    </source>
</evidence>
<keyword evidence="4" id="KW-0677">Repeat</keyword>
<keyword evidence="6" id="KW-0862">Zinc</keyword>
<keyword evidence="5" id="KW-0378">Hydrolase</keyword>
<dbReference type="Pfam" id="PF00383">
    <property type="entry name" value="dCMP_cyt_deam_1"/>
    <property type="match status" value="1"/>
</dbReference>
<dbReference type="PROSITE" id="PS00903">
    <property type="entry name" value="CYT_DCMP_DEAMINASES_1"/>
    <property type="match status" value="1"/>
</dbReference>
<evidence type="ECO:0000313" key="14">
    <source>
        <dbReference type="Proteomes" id="UP001159405"/>
    </source>
</evidence>
<keyword evidence="14" id="KW-1185">Reference proteome</keyword>
<evidence type="ECO:0000256" key="2">
    <source>
        <dbReference type="ARBA" id="ARBA00012783"/>
    </source>
</evidence>
<dbReference type="PROSITE" id="PS51747">
    <property type="entry name" value="CYT_DCMP_DEAMINASES_2"/>
    <property type="match status" value="1"/>
</dbReference>
<name>A0ABN8QG29_9CNID</name>
<dbReference type="Gene3D" id="3.40.140.10">
    <property type="entry name" value="Cytidine Deaminase, domain 2"/>
    <property type="match status" value="1"/>
</dbReference>
<dbReference type="InterPro" id="IPR002125">
    <property type="entry name" value="CMP_dCMP_dom"/>
</dbReference>
<gene>
    <name evidence="13" type="ORF">PLOB_00004329</name>
</gene>
<evidence type="ECO:0000313" key="13">
    <source>
        <dbReference type="EMBL" id="CAH3161132.1"/>
    </source>
</evidence>
<comment type="catalytic activity">
    <reaction evidence="10">
        <text>cytidine + H2O + H(+) = uridine + NH4(+)</text>
        <dbReference type="Rhea" id="RHEA:16069"/>
        <dbReference type="ChEBI" id="CHEBI:15377"/>
        <dbReference type="ChEBI" id="CHEBI:15378"/>
        <dbReference type="ChEBI" id="CHEBI:16704"/>
        <dbReference type="ChEBI" id="CHEBI:17562"/>
        <dbReference type="ChEBI" id="CHEBI:28938"/>
        <dbReference type="EC" id="3.5.4.5"/>
    </reaction>
</comment>
<evidence type="ECO:0000256" key="1">
    <source>
        <dbReference type="ARBA" id="ARBA00006576"/>
    </source>
</evidence>
<comment type="caution">
    <text evidence="13">The sequence shown here is derived from an EMBL/GenBank/DDBJ whole genome shotgun (WGS) entry which is preliminary data.</text>
</comment>
<feature type="domain" description="CMP/dCMP-type deaminase" evidence="12">
    <location>
        <begin position="1"/>
        <end position="86"/>
    </location>
</feature>
<dbReference type="PANTHER" id="PTHR11086:SF14">
    <property type="entry name" value="CYTIDINE AND DCMP DEAMINASE DOMAIN-CONTAINING PROTEIN 1"/>
    <property type="match status" value="1"/>
</dbReference>
<evidence type="ECO:0000256" key="8">
    <source>
        <dbReference type="ARBA" id="ARBA00041919"/>
    </source>
</evidence>
<comment type="similarity">
    <text evidence="1">Belongs to the cytidine and deoxycytidylate deaminase family.</text>
</comment>
<reference evidence="13 14" key="1">
    <citation type="submission" date="2022-05" db="EMBL/GenBank/DDBJ databases">
        <authorList>
            <consortium name="Genoscope - CEA"/>
            <person name="William W."/>
        </authorList>
    </citation>
    <scope>NUCLEOTIDE SEQUENCE [LARGE SCALE GENOMIC DNA]</scope>
</reference>
<dbReference type="InterPro" id="IPR015517">
    <property type="entry name" value="dCMP_deaminase-rel"/>
</dbReference>